<keyword evidence="6" id="KW-0325">Glycoprotein</keyword>
<feature type="non-terminal residue" evidence="9">
    <location>
        <position position="1"/>
    </location>
</feature>
<feature type="domain" description="Serpin" evidence="8">
    <location>
        <begin position="1"/>
        <end position="263"/>
    </location>
</feature>
<reference evidence="9" key="1">
    <citation type="submission" date="2014-02" db="EMBL/GenBank/DDBJ databases">
        <title>Comparative bioinformatics, temporal and spatial expression analyses of Ixodes scapularis organic anion transporting polypeptides.</title>
        <authorList>
            <person name="Radulovic Z."/>
            <person name="Porter L."/>
            <person name="Kim T."/>
            <person name="Mulenga A."/>
        </authorList>
    </citation>
    <scope>NUCLEOTIDE SEQUENCE</scope>
</reference>
<protein>
    <submittedName>
        <fullName evidence="9">Serine protease inhibitor</fullName>
    </submittedName>
</protein>
<dbReference type="AlphaFoldDB" id="A0A0E9Y2A1"/>
<proteinExistence type="inferred from homology"/>
<reference evidence="9" key="2">
    <citation type="submission" date="2014-02" db="EMBL/GenBank/DDBJ databases">
        <title>Intra- and inter-species comparative analysis of male and female Amblyomma americanum serine protease inhibitors (serpins).</title>
        <authorList>
            <person name="Porter L."/>
            <person name="Kim T."/>
            <person name="Radulovic Z."/>
            <person name="Braz G."/>
            <person name="Vaz I.D.S.Jr."/>
            <person name="Mulenga A."/>
        </authorList>
    </citation>
    <scope>NUCLEOTIDE SEQUENCE</scope>
</reference>
<evidence type="ECO:0000256" key="6">
    <source>
        <dbReference type="ARBA" id="ARBA00023180"/>
    </source>
</evidence>
<dbReference type="InterPro" id="IPR042178">
    <property type="entry name" value="Serpin_sf_1"/>
</dbReference>
<evidence type="ECO:0000256" key="5">
    <source>
        <dbReference type="ARBA" id="ARBA00022900"/>
    </source>
</evidence>
<keyword evidence="3" id="KW-0964">Secreted</keyword>
<comment type="similarity">
    <text evidence="2 7">Belongs to the serpin family.</text>
</comment>
<keyword evidence="4" id="KW-0646">Protease inhibitor</keyword>
<feature type="non-terminal residue" evidence="9">
    <location>
        <position position="265"/>
    </location>
</feature>
<keyword evidence="5" id="KW-0722">Serine protease inhibitor</keyword>
<dbReference type="EMBL" id="GAYW01000166">
    <property type="protein sequence ID" value="JAI08812.1"/>
    <property type="molecule type" value="Transcribed_RNA"/>
</dbReference>
<dbReference type="SUPFAM" id="SSF56574">
    <property type="entry name" value="Serpins"/>
    <property type="match status" value="1"/>
</dbReference>
<name>A0A0E9Y2A1_AMBAM</name>
<evidence type="ECO:0000256" key="7">
    <source>
        <dbReference type="RuleBase" id="RU000411"/>
    </source>
</evidence>
<evidence type="ECO:0000259" key="8">
    <source>
        <dbReference type="SMART" id="SM00093"/>
    </source>
</evidence>
<evidence type="ECO:0000256" key="4">
    <source>
        <dbReference type="ARBA" id="ARBA00022690"/>
    </source>
</evidence>
<evidence type="ECO:0000256" key="2">
    <source>
        <dbReference type="ARBA" id="ARBA00009500"/>
    </source>
</evidence>
<accession>A0A0E9Y2A1</accession>
<dbReference type="Pfam" id="PF00079">
    <property type="entry name" value="Serpin"/>
    <property type="match status" value="1"/>
</dbReference>
<dbReference type="GO" id="GO:0005615">
    <property type="term" value="C:extracellular space"/>
    <property type="evidence" value="ECO:0007669"/>
    <property type="project" value="InterPro"/>
</dbReference>
<dbReference type="GO" id="GO:0004867">
    <property type="term" value="F:serine-type endopeptidase inhibitor activity"/>
    <property type="evidence" value="ECO:0007669"/>
    <property type="project" value="UniProtKB-KW"/>
</dbReference>
<dbReference type="InterPro" id="IPR000215">
    <property type="entry name" value="Serpin_fam"/>
</dbReference>
<dbReference type="PANTHER" id="PTHR11461">
    <property type="entry name" value="SERINE PROTEASE INHIBITOR, SERPIN"/>
    <property type="match status" value="1"/>
</dbReference>
<dbReference type="InterPro" id="IPR023796">
    <property type="entry name" value="Serpin_dom"/>
</dbReference>
<dbReference type="CDD" id="cd00172">
    <property type="entry name" value="serpin"/>
    <property type="match status" value="1"/>
</dbReference>
<dbReference type="InterPro" id="IPR042185">
    <property type="entry name" value="Serpin_sf_2"/>
</dbReference>
<evidence type="ECO:0000256" key="3">
    <source>
        <dbReference type="ARBA" id="ARBA00022525"/>
    </source>
</evidence>
<evidence type="ECO:0000256" key="1">
    <source>
        <dbReference type="ARBA" id="ARBA00004613"/>
    </source>
</evidence>
<dbReference type="PANTHER" id="PTHR11461:SF211">
    <property type="entry name" value="GH10112P-RELATED"/>
    <property type="match status" value="1"/>
</dbReference>
<dbReference type="InterPro" id="IPR036186">
    <property type="entry name" value="Serpin_sf"/>
</dbReference>
<comment type="subcellular location">
    <subcellularLocation>
        <location evidence="1">Secreted</location>
    </subcellularLocation>
</comment>
<dbReference type="SMART" id="SM00093">
    <property type="entry name" value="SERPIN"/>
    <property type="match status" value="1"/>
</dbReference>
<evidence type="ECO:0000313" key="9">
    <source>
        <dbReference type="EMBL" id="JAI08812.1"/>
    </source>
</evidence>
<sequence>FLSLSLSEDTNLGTSPVNVYLALAALMYATKGRTKKELLDVLHPRPSPADAQTDICDDDETTDKECDARMKVYEKVLALDEHMCISSGAFVDSRYMPLSEVYENVLRCTFGTDIVPMDMDKNADCAAVVNQWINDKTRGLITSKTQSDHISRPLMLINAVYFEAKWMYPFDPNDTDTGRFYIRDGVHKLVKMMKTEKSYVNRNVKMLFIRLPYRDNNGCMYVICPDNVYRLSDIEECVLEHCSKIPTLMNPRYMKENVVRRADVE</sequence>
<dbReference type="Gene3D" id="3.30.497.10">
    <property type="entry name" value="Antithrombin, subunit I, domain 2"/>
    <property type="match status" value="1"/>
</dbReference>
<dbReference type="Gene3D" id="2.30.39.10">
    <property type="entry name" value="Alpha-1-antitrypsin, domain 1"/>
    <property type="match status" value="1"/>
</dbReference>
<organism evidence="9">
    <name type="scientific">Amblyomma americanum</name>
    <name type="common">Lone star tick</name>
    <dbReference type="NCBI Taxonomy" id="6943"/>
    <lineage>
        <taxon>Eukaryota</taxon>
        <taxon>Metazoa</taxon>
        <taxon>Ecdysozoa</taxon>
        <taxon>Arthropoda</taxon>
        <taxon>Chelicerata</taxon>
        <taxon>Arachnida</taxon>
        <taxon>Acari</taxon>
        <taxon>Parasitiformes</taxon>
        <taxon>Ixodida</taxon>
        <taxon>Ixodoidea</taxon>
        <taxon>Ixodidae</taxon>
        <taxon>Amblyomminae</taxon>
        <taxon>Amblyomma</taxon>
    </lineage>
</organism>